<sequence length="115" mass="12885">MPSSGPSGTSAKDFLLVQQCKELTGRYRACALILSAETEVRDEPCFGQEPQYTASRGELLDLQRPEARGRRSERKWLGERGEAEISSRAAERTKNMLCAEIGSTMDRSQGVLRYR</sequence>
<reference evidence="1" key="1">
    <citation type="journal article" date="2022" name="bioRxiv">
        <title>Sequencing and chromosome-scale assembly of the giantPleurodeles waltlgenome.</title>
        <authorList>
            <person name="Brown T."/>
            <person name="Elewa A."/>
            <person name="Iarovenko S."/>
            <person name="Subramanian E."/>
            <person name="Araus A.J."/>
            <person name="Petzold A."/>
            <person name="Susuki M."/>
            <person name="Suzuki K.-i.T."/>
            <person name="Hayashi T."/>
            <person name="Toyoda A."/>
            <person name="Oliveira C."/>
            <person name="Osipova E."/>
            <person name="Leigh N.D."/>
            <person name="Simon A."/>
            <person name="Yun M.H."/>
        </authorList>
    </citation>
    <scope>NUCLEOTIDE SEQUENCE</scope>
    <source>
        <strain evidence="1">20211129_DDA</strain>
        <tissue evidence="1">Liver</tissue>
    </source>
</reference>
<name>A0AAV7MYH5_PLEWA</name>
<comment type="caution">
    <text evidence="1">The sequence shown here is derived from an EMBL/GenBank/DDBJ whole genome shotgun (WGS) entry which is preliminary data.</text>
</comment>
<protein>
    <submittedName>
        <fullName evidence="1">Uncharacterized protein</fullName>
    </submittedName>
</protein>
<dbReference type="Proteomes" id="UP001066276">
    <property type="component" value="Chromosome 9"/>
</dbReference>
<dbReference type="EMBL" id="JANPWB010000013">
    <property type="protein sequence ID" value="KAJ1108194.1"/>
    <property type="molecule type" value="Genomic_DNA"/>
</dbReference>
<evidence type="ECO:0000313" key="1">
    <source>
        <dbReference type="EMBL" id="KAJ1108194.1"/>
    </source>
</evidence>
<organism evidence="1 2">
    <name type="scientific">Pleurodeles waltl</name>
    <name type="common">Iberian ribbed newt</name>
    <dbReference type="NCBI Taxonomy" id="8319"/>
    <lineage>
        <taxon>Eukaryota</taxon>
        <taxon>Metazoa</taxon>
        <taxon>Chordata</taxon>
        <taxon>Craniata</taxon>
        <taxon>Vertebrata</taxon>
        <taxon>Euteleostomi</taxon>
        <taxon>Amphibia</taxon>
        <taxon>Batrachia</taxon>
        <taxon>Caudata</taxon>
        <taxon>Salamandroidea</taxon>
        <taxon>Salamandridae</taxon>
        <taxon>Pleurodelinae</taxon>
        <taxon>Pleurodeles</taxon>
    </lineage>
</organism>
<dbReference type="AlphaFoldDB" id="A0AAV7MYH5"/>
<proteinExistence type="predicted"/>
<gene>
    <name evidence="1" type="ORF">NDU88_005576</name>
</gene>
<keyword evidence="2" id="KW-1185">Reference proteome</keyword>
<accession>A0AAV7MYH5</accession>
<evidence type="ECO:0000313" key="2">
    <source>
        <dbReference type="Proteomes" id="UP001066276"/>
    </source>
</evidence>